<evidence type="ECO:0000313" key="2">
    <source>
        <dbReference type="EMBL" id="TWT32945.1"/>
    </source>
</evidence>
<keyword evidence="1" id="KW-1133">Transmembrane helix</keyword>
<sequence length="128" mass="13617">MVSDGESRGQKFGAIIAVILVFPPAAIAGGFLPQLNVLPFWGWLAIAMIGGSISVVIVSGWPLHGTIAGLMLGLGAVLAAYFYGYVRLTLLGSSYFFFAEPFVASVVGMIPSFIYLANVPYKARIDTR</sequence>
<keyword evidence="1" id="KW-0812">Transmembrane</keyword>
<protein>
    <submittedName>
        <fullName evidence="2">Uncharacterized protein</fullName>
    </submittedName>
</protein>
<comment type="caution">
    <text evidence="2">The sequence shown here is derived from an EMBL/GenBank/DDBJ whole genome shotgun (WGS) entry which is preliminary data.</text>
</comment>
<dbReference type="AlphaFoldDB" id="A0A5C5V5D3"/>
<proteinExistence type="predicted"/>
<feature type="transmembrane region" description="Helical" evidence="1">
    <location>
        <begin position="12"/>
        <end position="32"/>
    </location>
</feature>
<feature type="transmembrane region" description="Helical" evidence="1">
    <location>
        <begin position="95"/>
        <end position="118"/>
    </location>
</feature>
<reference evidence="2 3" key="1">
    <citation type="submission" date="2019-02" db="EMBL/GenBank/DDBJ databases">
        <title>Deep-cultivation of Planctomycetes and their phenomic and genomic characterization uncovers novel biology.</title>
        <authorList>
            <person name="Wiegand S."/>
            <person name="Jogler M."/>
            <person name="Boedeker C."/>
            <person name="Pinto D."/>
            <person name="Vollmers J."/>
            <person name="Rivas-Marin E."/>
            <person name="Kohn T."/>
            <person name="Peeters S.H."/>
            <person name="Heuer A."/>
            <person name="Rast P."/>
            <person name="Oberbeckmann S."/>
            <person name="Bunk B."/>
            <person name="Jeske O."/>
            <person name="Meyerdierks A."/>
            <person name="Storesund J.E."/>
            <person name="Kallscheuer N."/>
            <person name="Luecker S."/>
            <person name="Lage O.M."/>
            <person name="Pohl T."/>
            <person name="Merkel B.J."/>
            <person name="Hornburger P."/>
            <person name="Mueller R.-W."/>
            <person name="Bruemmer F."/>
            <person name="Labrenz M."/>
            <person name="Spormann A.M."/>
            <person name="Op Den Camp H."/>
            <person name="Overmann J."/>
            <person name="Amann R."/>
            <person name="Jetten M.S.M."/>
            <person name="Mascher T."/>
            <person name="Medema M.H."/>
            <person name="Devos D.P."/>
            <person name="Kaster A.-K."/>
            <person name="Ovreas L."/>
            <person name="Rohde M."/>
            <person name="Galperin M.Y."/>
            <person name="Jogler C."/>
        </authorList>
    </citation>
    <scope>NUCLEOTIDE SEQUENCE [LARGE SCALE GENOMIC DNA]</scope>
    <source>
        <strain evidence="2 3">Enr8</strain>
    </source>
</reference>
<accession>A0A5C5V5D3</accession>
<keyword evidence="3" id="KW-1185">Reference proteome</keyword>
<organism evidence="2 3">
    <name type="scientific">Blastopirellula retiformator</name>
    <dbReference type="NCBI Taxonomy" id="2527970"/>
    <lineage>
        <taxon>Bacteria</taxon>
        <taxon>Pseudomonadati</taxon>
        <taxon>Planctomycetota</taxon>
        <taxon>Planctomycetia</taxon>
        <taxon>Pirellulales</taxon>
        <taxon>Pirellulaceae</taxon>
        <taxon>Blastopirellula</taxon>
    </lineage>
</organism>
<keyword evidence="1" id="KW-0472">Membrane</keyword>
<feature type="transmembrane region" description="Helical" evidence="1">
    <location>
        <begin position="65"/>
        <end position="83"/>
    </location>
</feature>
<evidence type="ECO:0000256" key="1">
    <source>
        <dbReference type="SAM" id="Phobius"/>
    </source>
</evidence>
<evidence type="ECO:0000313" key="3">
    <source>
        <dbReference type="Proteomes" id="UP000318878"/>
    </source>
</evidence>
<gene>
    <name evidence="2" type="ORF">Enr8_27610</name>
</gene>
<feature type="transmembrane region" description="Helical" evidence="1">
    <location>
        <begin position="38"/>
        <end position="58"/>
    </location>
</feature>
<name>A0A5C5V5D3_9BACT</name>
<dbReference type="Proteomes" id="UP000318878">
    <property type="component" value="Unassembled WGS sequence"/>
</dbReference>
<dbReference type="EMBL" id="SJPF01000003">
    <property type="protein sequence ID" value="TWT32945.1"/>
    <property type="molecule type" value="Genomic_DNA"/>
</dbReference>